<evidence type="ECO:0000313" key="2">
    <source>
        <dbReference type="Proteomes" id="UP000469523"/>
    </source>
</evidence>
<dbReference type="AlphaFoldDB" id="A0A6N7XXH1"/>
<protein>
    <submittedName>
        <fullName evidence="1">Uncharacterized protein</fullName>
    </submittedName>
</protein>
<evidence type="ECO:0000313" key="1">
    <source>
        <dbReference type="EMBL" id="MSU02143.1"/>
    </source>
</evidence>
<dbReference type="EMBL" id="VUNQ01000025">
    <property type="protein sequence ID" value="MSU02143.1"/>
    <property type="molecule type" value="Genomic_DNA"/>
</dbReference>
<comment type="caution">
    <text evidence="1">The sequence shown here is derived from an EMBL/GenBank/DDBJ whole genome shotgun (WGS) entry which is preliminary data.</text>
</comment>
<dbReference type="Proteomes" id="UP000469523">
    <property type="component" value="Unassembled WGS sequence"/>
</dbReference>
<sequence>MKYEEDLNKTNFVIDERNFINAMTLIKDIIGEDFNIEFKNDNDFVRFMNSPGDFIDNEDMVNKIKDLKELLDIMEDIYHV</sequence>
<accession>A0A6N7XXH1</accession>
<reference evidence="1 2" key="1">
    <citation type="submission" date="2019-09" db="EMBL/GenBank/DDBJ databases">
        <title>In-depth cultivation of the pig gut microbiome towards novel bacterial diversity and tailored functional studies.</title>
        <authorList>
            <person name="Wylensek D."/>
            <person name="Hitch T.C.A."/>
            <person name="Clavel T."/>
        </authorList>
    </citation>
    <scope>NUCLEOTIDE SEQUENCE [LARGE SCALE GENOMIC DNA]</scope>
    <source>
        <strain evidence="1 2">WCA3-693-APC-4?</strain>
    </source>
</reference>
<organism evidence="1 2">
    <name type="scientific">Tissierella pigra</name>
    <dbReference type="NCBI Taxonomy" id="2607614"/>
    <lineage>
        <taxon>Bacteria</taxon>
        <taxon>Bacillati</taxon>
        <taxon>Bacillota</taxon>
        <taxon>Tissierellia</taxon>
        <taxon>Tissierellales</taxon>
        <taxon>Tissierellaceae</taxon>
        <taxon>Tissierella</taxon>
    </lineage>
</organism>
<dbReference type="RefSeq" id="WP_154440795.1">
    <property type="nucleotide sequence ID" value="NZ_VUNQ01000025.1"/>
</dbReference>
<name>A0A6N7XXH1_9FIRM</name>
<keyword evidence="2" id="KW-1185">Reference proteome</keyword>
<proteinExistence type="predicted"/>
<gene>
    <name evidence="1" type="ORF">FYJ83_11740</name>
</gene>